<dbReference type="Gene3D" id="1.10.357.10">
    <property type="entry name" value="Tetracycline Repressor, domain 2"/>
    <property type="match status" value="1"/>
</dbReference>
<feature type="domain" description="HTH tetR-type" evidence="3">
    <location>
        <begin position="14"/>
        <end position="74"/>
    </location>
</feature>
<dbReference type="SUPFAM" id="SSF46689">
    <property type="entry name" value="Homeodomain-like"/>
    <property type="match status" value="1"/>
</dbReference>
<reference evidence="4 5" key="1">
    <citation type="submission" date="2016-07" db="EMBL/GenBank/DDBJ databases">
        <authorList>
            <person name="Jeong J.-J."/>
            <person name="Kim D.W."/>
            <person name="Sang M.K."/>
            <person name="Choi I.-G."/>
            <person name="Kim K.D."/>
        </authorList>
    </citation>
    <scope>NUCLEOTIDE SEQUENCE [LARGE SCALE GENOMIC DNA]</scope>
    <source>
        <strain evidence="4 5">UTM-3</strain>
    </source>
</reference>
<evidence type="ECO:0000259" key="3">
    <source>
        <dbReference type="PROSITE" id="PS50977"/>
    </source>
</evidence>
<sequence length="212" mass="24652">MERKSVAGTIRNRERSKEKFLDAVGKILRTKGYTALKINDIAATAGVDKKMIYTYFGGINDLIDEYIRSQDYWSKMTIDEVRKIKPRLDDGGKAFMEEMLLTQYDYVYKNKEAQKLLLWRLSEPRKALRKLTDTQEENGEYIFNLMIDSYFEDRCEDFRAILAIMVSGLYYLNMYAEINGSVFCGIDVNTLKGRDKIKGAVSFLLKQSYDNL</sequence>
<accession>A0A1B9A0Q5</accession>
<dbReference type="InterPro" id="IPR050109">
    <property type="entry name" value="HTH-type_TetR-like_transc_reg"/>
</dbReference>
<gene>
    <name evidence="4" type="ORF">BBI01_02960</name>
</gene>
<evidence type="ECO:0000313" key="4">
    <source>
        <dbReference type="EMBL" id="OCA77430.1"/>
    </source>
</evidence>
<proteinExistence type="predicted"/>
<dbReference type="PROSITE" id="PS50977">
    <property type="entry name" value="HTH_TETR_2"/>
    <property type="match status" value="1"/>
</dbReference>
<dbReference type="OrthoDB" id="836882at2"/>
<dbReference type="EMBL" id="MAYH01000001">
    <property type="protein sequence ID" value="OCA77430.1"/>
    <property type="molecule type" value="Genomic_DNA"/>
</dbReference>
<evidence type="ECO:0000256" key="1">
    <source>
        <dbReference type="ARBA" id="ARBA00023125"/>
    </source>
</evidence>
<dbReference type="RefSeq" id="WP_065393181.1">
    <property type="nucleotide sequence ID" value="NZ_JBOFOB010000059.1"/>
</dbReference>
<protein>
    <submittedName>
        <fullName evidence="4">TetR family transcriptional regulator</fullName>
    </submittedName>
</protein>
<keyword evidence="1 2" id="KW-0238">DNA-binding</keyword>
<dbReference type="InterPro" id="IPR009057">
    <property type="entry name" value="Homeodomain-like_sf"/>
</dbReference>
<dbReference type="Proteomes" id="UP000092651">
    <property type="component" value="Unassembled WGS sequence"/>
</dbReference>
<keyword evidence="5" id="KW-1185">Reference proteome</keyword>
<feature type="DNA-binding region" description="H-T-H motif" evidence="2">
    <location>
        <begin position="37"/>
        <end position="56"/>
    </location>
</feature>
<name>A0A1B9A0Q5_9FLAO</name>
<dbReference type="InterPro" id="IPR001647">
    <property type="entry name" value="HTH_TetR"/>
</dbReference>
<evidence type="ECO:0000256" key="2">
    <source>
        <dbReference type="PROSITE-ProRule" id="PRU00335"/>
    </source>
</evidence>
<dbReference type="PANTHER" id="PTHR30328">
    <property type="entry name" value="TRANSCRIPTIONAL REPRESSOR"/>
    <property type="match status" value="1"/>
</dbReference>
<organism evidence="4 5">
    <name type="scientific">Chryseobacterium artocarpi</name>
    <dbReference type="NCBI Taxonomy" id="1414727"/>
    <lineage>
        <taxon>Bacteria</taxon>
        <taxon>Pseudomonadati</taxon>
        <taxon>Bacteroidota</taxon>
        <taxon>Flavobacteriia</taxon>
        <taxon>Flavobacteriales</taxon>
        <taxon>Weeksellaceae</taxon>
        <taxon>Chryseobacterium group</taxon>
        <taxon>Chryseobacterium</taxon>
    </lineage>
</organism>
<dbReference type="Pfam" id="PF00440">
    <property type="entry name" value="TetR_N"/>
    <property type="match status" value="1"/>
</dbReference>
<comment type="caution">
    <text evidence="4">The sequence shown here is derived from an EMBL/GenBank/DDBJ whole genome shotgun (WGS) entry which is preliminary data.</text>
</comment>
<dbReference type="PANTHER" id="PTHR30328:SF54">
    <property type="entry name" value="HTH-TYPE TRANSCRIPTIONAL REPRESSOR SCO4008"/>
    <property type="match status" value="1"/>
</dbReference>
<dbReference type="AlphaFoldDB" id="A0A1B9A0Q5"/>
<evidence type="ECO:0000313" key="5">
    <source>
        <dbReference type="Proteomes" id="UP000092651"/>
    </source>
</evidence>
<dbReference type="GO" id="GO:0003677">
    <property type="term" value="F:DNA binding"/>
    <property type="evidence" value="ECO:0007669"/>
    <property type="project" value="UniProtKB-UniRule"/>
</dbReference>